<reference evidence="2" key="1">
    <citation type="submission" date="2017-09" db="EMBL/GenBank/DDBJ databases">
        <title>Depth-based differentiation of microbial function through sediment-hosted aquifers and enrichment of novel symbionts in the deep terrestrial subsurface.</title>
        <authorList>
            <person name="Probst A.J."/>
            <person name="Ladd B."/>
            <person name="Jarett J.K."/>
            <person name="Geller-Mcgrath D.E."/>
            <person name="Sieber C.M.K."/>
            <person name="Emerson J.B."/>
            <person name="Anantharaman K."/>
            <person name="Thomas B.C."/>
            <person name="Malmstrom R."/>
            <person name="Stieglmeier M."/>
            <person name="Klingl A."/>
            <person name="Woyke T."/>
            <person name="Ryan C.M."/>
            <person name="Banfield J.F."/>
        </authorList>
    </citation>
    <scope>NUCLEOTIDE SEQUENCE [LARGE SCALE GENOMIC DNA]</scope>
</reference>
<proteinExistence type="predicted"/>
<dbReference type="AlphaFoldDB" id="A0A2M7U639"/>
<evidence type="ECO:0000313" key="1">
    <source>
        <dbReference type="EMBL" id="PIZ66529.1"/>
    </source>
</evidence>
<dbReference type="EMBL" id="PFOD01000005">
    <property type="protein sequence ID" value="PIZ66529.1"/>
    <property type="molecule type" value="Genomic_DNA"/>
</dbReference>
<accession>A0A2M7U639</accession>
<gene>
    <name evidence="1" type="ORF">COY14_00175</name>
</gene>
<comment type="caution">
    <text evidence="1">The sequence shown here is derived from an EMBL/GenBank/DDBJ whole genome shotgun (WGS) entry which is preliminary data.</text>
</comment>
<dbReference type="Proteomes" id="UP000230027">
    <property type="component" value="Unassembled WGS sequence"/>
</dbReference>
<evidence type="ECO:0000313" key="2">
    <source>
        <dbReference type="Proteomes" id="UP000230027"/>
    </source>
</evidence>
<sequence>MSLESSSLYIVCLAEEYKQVIGNFFEVKFAHKYYKKATREILPDSPDNREYAKKKDAQNQVRFINGQSELDLLISDDKVTLISFNQESPYAVVISDKTLVQGFKNQYEALWEKIS</sequence>
<organism evidence="1 2">
    <name type="scientific">Candidatus Roizmanbacteria bacterium CG_4_10_14_0_2_um_filter_36_9</name>
    <dbReference type="NCBI Taxonomy" id="1974823"/>
    <lineage>
        <taxon>Bacteria</taxon>
        <taxon>Candidatus Roizmaniibacteriota</taxon>
    </lineage>
</organism>
<name>A0A2M7U639_9BACT</name>
<protein>
    <submittedName>
        <fullName evidence="1">Uncharacterized protein</fullName>
    </submittedName>
</protein>